<dbReference type="AlphaFoldDB" id="A0A9N9JBB2"/>
<comment type="caution">
    <text evidence="1">The sequence shown here is derived from an EMBL/GenBank/DDBJ whole genome shotgun (WGS) entry which is preliminary data.</text>
</comment>
<name>A0A9N9JBB2_9GLOM</name>
<dbReference type="EMBL" id="CAJVPY010019327">
    <property type="protein sequence ID" value="CAG8771090.1"/>
    <property type="molecule type" value="Genomic_DNA"/>
</dbReference>
<evidence type="ECO:0000313" key="1">
    <source>
        <dbReference type="EMBL" id="CAG8771090.1"/>
    </source>
</evidence>
<evidence type="ECO:0000313" key="2">
    <source>
        <dbReference type="Proteomes" id="UP000789405"/>
    </source>
</evidence>
<feature type="non-terminal residue" evidence="1">
    <location>
        <position position="43"/>
    </location>
</feature>
<sequence>QDIYWLEPQDAVNKAKGVSLMEKLIQRAKQSQKALMTPYEEED</sequence>
<protein>
    <submittedName>
        <fullName evidence="1">3287_t:CDS:1</fullName>
    </submittedName>
</protein>
<dbReference type="Proteomes" id="UP000789405">
    <property type="component" value="Unassembled WGS sequence"/>
</dbReference>
<reference evidence="1" key="1">
    <citation type="submission" date="2021-06" db="EMBL/GenBank/DDBJ databases">
        <authorList>
            <person name="Kallberg Y."/>
            <person name="Tangrot J."/>
            <person name="Rosling A."/>
        </authorList>
    </citation>
    <scope>NUCLEOTIDE SEQUENCE</scope>
    <source>
        <strain evidence="1">MA453B</strain>
    </source>
</reference>
<gene>
    <name evidence="1" type="ORF">DERYTH_LOCUS18695</name>
</gene>
<keyword evidence="2" id="KW-1185">Reference proteome</keyword>
<organism evidence="1 2">
    <name type="scientific">Dentiscutata erythropus</name>
    <dbReference type="NCBI Taxonomy" id="1348616"/>
    <lineage>
        <taxon>Eukaryota</taxon>
        <taxon>Fungi</taxon>
        <taxon>Fungi incertae sedis</taxon>
        <taxon>Mucoromycota</taxon>
        <taxon>Glomeromycotina</taxon>
        <taxon>Glomeromycetes</taxon>
        <taxon>Diversisporales</taxon>
        <taxon>Gigasporaceae</taxon>
        <taxon>Dentiscutata</taxon>
    </lineage>
</organism>
<accession>A0A9N9JBB2</accession>
<proteinExistence type="predicted"/>